<evidence type="ECO:0000256" key="2">
    <source>
        <dbReference type="ARBA" id="ARBA00022729"/>
    </source>
</evidence>
<accession>A0ABD2XCT6</accession>
<evidence type="ECO:0000256" key="3">
    <source>
        <dbReference type="ARBA" id="ARBA00023157"/>
    </source>
</evidence>
<keyword evidence="6" id="KW-1185">Reference proteome</keyword>
<proteinExistence type="inferred from homology"/>
<dbReference type="Proteomes" id="UP001627154">
    <property type="component" value="Unassembled WGS sequence"/>
</dbReference>
<protein>
    <submittedName>
        <fullName evidence="5">Uncharacterized protein</fullName>
    </submittedName>
</protein>
<name>A0ABD2XCT6_9HYME</name>
<gene>
    <name evidence="5" type="ORF">TKK_004110</name>
</gene>
<comment type="caution">
    <text evidence="5">The sequence shown here is derived from an EMBL/GenBank/DDBJ whole genome shotgun (WGS) entry which is preliminary data.</text>
</comment>
<keyword evidence="3" id="KW-1015">Disulfide bond</keyword>
<dbReference type="AlphaFoldDB" id="A0ABD2XCT6"/>
<evidence type="ECO:0000256" key="1">
    <source>
        <dbReference type="ARBA" id="ARBA00008139"/>
    </source>
</evidence>
<evidence type="ECO:0000313" key="5">
    <source>
        <dbReference type="EMBL" id="KAL3402955.1"/>
    </source>
</evidence>
<keyword evidence="2" id="KW-0732">Signal</keyword>
<reference evidence="5 6" key="1">
    <citation type="journal article" date="2024" name="bioRxiv">
        <title>A reference genome for Trichogramma kaykai: A tiny desert-dwelling parasitoid wasp with competing sex-ratio distorters.</title>
        <authorList>
            <person name="Culotta J."/>
            <person name="Lindsey A.R."/>
        </authorList>
    </citation>
    <scope>NUCLEOTIDE SEQUENCE [LARGE SCALE GENOMIC DNA]</scope>
    <source>
        <strain evidence="5 6">KSX58</strain>
    </source>
</reference>
<organism evidence="5 6">
    <name type="scientific">Trichogramma kaykai</name>
    <dbReference type="NCBI Taxonomy" id="54128"/>
    <lineage>
        <taxon>Eukaryota</taxon>
        <taxon>Metazoa</taxon>
        <taxon>Ecdysozoa</taxon>
        <taxon>Arthropoda</taxon>
        <taxon>Hexapoda</taxon>
        <taxon>Insecta</taxon>
        <taxon>Pterygota</taxon>
        <taxon>Neoptera</taxon>
        <taxon>Endopterygota</taxon>
        <taxon>Hymenoptera</taxon>
        <taxon>Apocrita</taxon>
        <taxon>Proctotrupomorpha</taxon>
        <taxon>Chalcidoidea</taxon>
        <taxon>Trichogrammatidae</taxon>
        <taxon>Trichogramma</taxon>
    </lineage>
</organism>
<sequence>MRKCAQLFKQRGMVRGRTSAVFGGLLLLLISFTSFLDRAVSANPVGSPTSSAVDSAPPRVYAVGIELRELDYEDACKPLAEAEWQFVHDPSDPYAAKQWKEAANNFARYRREESKITAEQLNGTISAESTWGYKLDVIEHPGDAALSDSDYNKLVTLVAANRALKATTRYNDGARNLTRQEVEALLAHNGKEGEKLKAWTFWHQQYAAQLKDYSSVLQLAQKAALENG</sequence>
<dbReference type="Pfam" id="PF01401">
    <property type="entry name" value="Peptidase_M2"/>
    <property type="match status" value="1"/>
</dbReference>
<keyword evidence="4" id="KW-0325">Glycoprotein</keyword>
<evidence type="ECO:0000256" key="4">
    <source>
        <dbReference type="ARBA" id="ARBA00023180"/>
    </source>
</evidence>
<dbReference type="InterPro" id="IPR001548">
    <property type="entry name" value="Peptidase_M2"/>
</dbReference>
<dbReference type="SUPFAM" id="SSF55486">
    <property type="entry name" value="Metalloproteases ('zincins'), catalytic domain"/>
    <property type="match status" value="1"/>
</dbReference>
<comment type="similarity">
    <text evidence="1">Belongs to the peptidase M2 family.</text>
</comment>
<evidence type="ECO:0000313" key="6">
    <source>
        <dbReference type="Proteomes" id="UP001627154"/>
    </source>
</evidence>
<dbReference type="EMBL" id="JBJJXI010000032">
    <property type="protein sequence ID" value="KAL3402955.1"/>
    <property type="molecule type" value="Genomic_DNA"/>
</dbReference>